<dbReference type="Pfam" id="PF06338">
    <property type="entry name" value="ComK"/>
    <property type="match status" value="1"/>
</dbReference>
<proteinExistence type="predicted"/>
<protein>
    <submittedName>
        <fullName evidence="1">Competence protein ComK</fullName>
    </submittedName>
</protein>
<sequence>MSFVVSFFEEVWYFSKEATFFSSRKDENMFNFYTDPPEITPFTAALVARRDSNNKAMTMVLEDQEEYAVGCSPSKVMDHACKYFGSSLKGRQDGTRDVCGITHKAPITIDPLSGMYFFPTISPSSSQCTWIAHSHIEQVQRKHEYGTEIIFLNGKIIELDISYGSMINQIQRTAQFRYLLNNRLKFLKKHIAPSESTFSSTPQI</sequence>
<dbReference type="GO" id="GO:0030420">
    <property type="term" value="P:establishment of competence for transformation"/>
    <property type="evidence" value="ECO:0007669"/>
    <property type="project" value="InterPro"/>
</dbReference>
<evidence type="ECO:0000313" key="1">
    <source>
        <dbReference type="EMBL" id="SHH05664.1"/>
    </source>
</evidence>
<dbReference type="RefSeq" id="WP_244527661.1">
    <property type="nucleotide sequence ID" value="NZ_FQXD01000003.1"/>
</dbReference>
<dbReference type="Proteomes" id="UP000184079">
    <property type="component" value="Unassembled WGS sequence"/>
</dbReference>
<dbReference type="EMBL" id="FQXD01000003">
    <property type="protein sequence ID" value="SHH05664.1"/>
    <property type="molecule type" value="Genomic_DNA"/>
</dbReference>
<accession>A0A1M5PV35</accession>
<name>A0A1M5PV35_9BACI</name>
<dbReference type="AlphaFoldDB" id="A0A1M5PV35"/>
<gene>
    <name evidence="1" type="ORF">SAMN05421807_103224</name>
</gene>
<keyword evidence="2" id="KW-1185">Reference proteome</keyword>
<reference evidence="2" key="1">
    <citation type="submission" date="2016-11" db="EMBL/GenBank/DDBJ databases">
        <authorList>
            <person name="Varghese N."/>
            <person name="Submissions S."/>
        </authorList>
    </citation>
    <scope>NUCLEOTIDE SEQUENCE [LARGE SCALE GENOMIC DNA]</scope>
    <source>
        <strain evidence="2">CGMCC 1.6496</strain>
    </source>
</reference>
<evidence type="ECO:0000313" key="2">
    <source>
        <dbReference type="Proteomes" id="UP000184079"/>
    </source>
</evidence>
<organism evidence="1 2">
    <name type="scientific">Virgibacillus chiguensis</name>
    <dbReference type="NCBI Taxonomy" id="411959"/>
    <lineage>
        <taxon>Bacteria</taxon>
        <taxon>Bacillati</taxon>
        <taxon>Bacillota</taxon>
        <taxon>Bacilli</taxon>
        <taxon>Bacillales</taxon>
        <taxon>Bacillaceae</taxon>
        <taxon>Virgibacillus</taxon>
    </lineage>
</organism>
<dbReference type="InterPro" id="IPR010461">
    <property type="entry name" value="ComK"/>
</dbReference>